<sequence>MEIFGMKRPSNKDTEEDLLKFQKDFEEQMKKDPDLKSNISVELIRENERESNREQLIDPAIEEIMDQDDKSVPSLLNEVTENSDIKLPLLPQESTLPFPKAVSIDYKSLQKSAMSDGKGKKKSLFALHMEKHGKAQVVGPQVKCPIPEDPVERKIVNQNVYNSVITGEGLAGGTISTDSEIEKIHSENIK</sequence>
<gene>
    <name evidence="1" type="ORF">LOD99_10411</name>
</gene>
<dbReference type="EMBL" id="JAKMXF010000034">
    <property type="protein sequence ID" value="KAI6660273.1"/>
    <property type="molecule type" value="Genomic_DNA"/>
</dbReference>
<name>A0AAV7KGM2_9METZ</name>
<dbReference type="Proteomes" id="UP001165289">
    <property type="component" value="Unassembled WGS sequence"/>
</dbReference>
<proteinExistence type="predicted"/>
<evidence type="ECO:0000313" key="2">
    <source>
        <dbReference type="Proteomes" id="UP001165289"/>
    </source>
</evidence>
<evidence type="ECO:0000313" key="1">
    <source>
        <dbReference type="EMBL" id="KAI6660273.1"/>
    </source>
</evidence>
<reference evidence="1 2" key="1">
    <citation type="journal article" date="2023" name="BMC Biol.">
        <title>The compact genome of the sponge Oopsacas minuta (Hexactinellida) is lacking key metazoan core genes.</title>
        <authorList>
            <person name="Santini S."/>
            <person name="Schenkelaars Q."/>
            <person name="Jourda C."/>
            <person name="Duchesne M."/>
            <person name="Belahbib H."/>
            <person name="Rocher C."/>
            <person name="Selva M."/>
            <person name="Riesgo A."/>
            <person name="Vervoort M."/>
            <person name="Leys S.P."/>
            <person name="Kodjabachian L."/>
            <person name="Le Bivic A."/>
            <person name="Borchiellini C."/>
            <person name="Claverie J.M."/>
            <person name="Renard E."/>
        </authorList>
    </citation>
    <scope>NUCLEOTIDE SEQUENCE [LARGE SCALE GENOMIC DNA]</scope>
    <source>
        <strain evidence="1">SPO-2</strain>
    </source>
</reference>
<accession>A0AAV7KGM2</accession>
<keyword evidence="2" id="KW-1185">Reference proteome</keyword>
<organism evidence="1 2">
    <name type="scientific">Oopsacas minuta</name>
    <dbReference type="NCBI Taxonomy" id="111878"/>
    <lineage>
        <taxon>Eukaryota</taxon>
        <taxon>Metazoa</taxon>
        <taxon>Porifera</taxon>
        <taxon>Hexactinellida</taxon>
        <taxon>Hexasterophora</taxon>
        <taxon>Lyssacinosida</taxon>
        <taxon>Leucopsacidae</taxon>
        <taxon>Oopsacas</taxon>
    </lineage>
</organism>
<comment type="caution">
    <text evidence="1">The sequence shown here is derived from an EMBL/GenBank/DDBJ whole genome shotgun (WGS) entry which is preliminary data.</text>
</comment>
<protein>
    <submittedName>
        <fullName evidence="1">Uncharacterized protein</fullName>
    </submittedName>
</protein>
<dbReference type="AlphaFoldDB" id="A0AAV7KGM2"/>